<protein>
    <submittedName>
        <fullName evidence="1">Uncharacterized protein</fullName>
    </submittedName>
</protein>
<dbReference type="Proteomes" id="UP000054988">
    <property type="component" value="Unassembled WGS sequence"/>
</dbReference>
<dbReference type="AlphaFoldDB" id="A0A0W0GEI9"/>
<sequence length="57" mass="6548">MFQVVIYQGVLLFHWFMDSGSILELACYRIVFQGSCVCPYDPVSTREDRKSWHSSGG</sequence>
<organism evidence="1 2">
    <name type="scientific">Moniliophthora roreri</name>
    <name type="common">Frosty pod rot fungus</name>
    <name type="synonym">Monilia roreri</name>
    <dbReference type="NCBI Taxonomy" id="221103"/>
    <lineage>
        <taxon>Eukaryota</taxon>
        <taxon>Fungi</taxon>
        <taxon>Dikarya</taxon>
        <taxon>Basidiomycota</taxon>
        <taxon>Agaricomycotina</taxon>
        <taxon>Agaricomycetes</taxon>
        <taxon>Agaricomycetidae</taxon>
        <taxon>Agaricales</taxon>
        <taxon>Marasmiineae</taxon>
        <taxon>Marasmiaceae</taxon>
        <taxon>Moniliophthora</taxon>
    </lineage>
</organism>
<evidence type="ECO:0000313" key="1">
    <source>
        <dbReference type="EMBL" id="KTB46976.1"/>
    </source>
</evidence>
<gene>
    <name evidence="1" type="ORF">WG66_451</name>
</gene>
<proteinExistence type="predicted"/>
<dbReference type="EMBL" id="LATX01000192">
    <property type="protein sequence ID" value="KTB46976.1"/>
    <property type="molecule type" value="Genomic_DNA"/>
</dbReference>
<accession>A0A0W0GEI9</accession>
<evidence type="ECO:0000313" key="2">
    <source>
        <dbReference type="Proteomes" id="UP000054988"/>
    </source>
</evidence>
<name>A0A0W0GEI9_MONRR</name>
<reference evidence="1 2" key="1">
    <citation type="submission" date="2015-12" db="EMBL/GenBank/DDBJ databases">
        <title>Draft genome sequence of Moniliophthora roreri, the causal agent of frosty pod rot of cacao.</title>
        <authorList>
            <person name="Aime M.C."/>
            <person name="Diaz-Valderrama J.R."/>
            <person name="Kijpornyongpan T."/>
            <person name="Phillips-Mora W."/>
        </authorList>
    </citation>
    <scope>NUCLEOTIDE SEQUENCE [LARGE SCALE GENOMIC DNA]</scope>
    <source>
        <strain evidence="1 2">MCA 2952</strain>
    </source>
</reference>
<comment type="caution">
    <text evidence="1">The sequence shown here is derived from an EMBL/GenBank/DDBJ whole genome shotgun (WGS) entry which is preliminary data.</text>
</comment>